<evidence type="ECO:0000313" key="3">
    <source>
        <dbReference type="Proteomes" id="UP000287198"/>
    </source>
</evidence>
<comment type="caution">
    <text evidence="2">The sequence shown here is derived from an EMBL/GenBank/DDBJ whole genome shotgun (WGS) entry which is preliminary data.</text>
</comment>
<dbReference type="SUPFAM" id="SSF158997">
    <property type="entry name" value="Trm112p-like"/>
    <property type="match status" value="1"/>
</dbReference>
<dbReference type="Gene3D" id="2.20.25.10">
    <property type="match status" value="1"/>
</dbReference>
<comment type="similarity">
    <text evidence="1">Belongs to the UPF0434 family.</text>
</comment>
<keyword evidence="3" id="KW-1185">Reference proteome</keyword>
<dbReference type="OrthoDB" id="9812205at2"/>
<sequence length="63" mass="7117">MDERTLALLACPLCKGRLVWLPASKELVCRGDRLAFPVRNEIPILLTSEARQLSTQDLEQIPK</sequence>
<dbReference type="FunFam" id="2.20.25.10:FF:000002">
    <property type="entry name" value="UPF0434 protein YcaR"/>
    <property type="match status" value="1"/>
</dbReference>
<evidence type="ECO:0000256" key="1">
    <source>
        <dbReference type="HAMAP-Rule" id="MF_01187"/>
    </source>
</evidence>
<dbReference type="EMBL" id="PIPW01000001">
    <property type="protein sequence ID" value="RUO54991.1"/>
    <property type="molecule type" value="Genomic_DNA"/>
</dbReference>
<dbReference type="AlphaFoldDB" id="A0A432Y234"/>
<dbReference type="InterPro" id="IPR005651">
    <property type="entry name" value="Trm112-like"/>
</dbReference>
<dbReference type="Pfam" id="PF03966">
    <property type="entry name" value="Trm112p"/>
    <property type="match status" value="1"/>
</dbReference>
<reference evidence="3" key="1">
    <citation type="journal article" date="2018" name="Front. Microbiol.">
        <title>Genome-Based Analysis Reveals the Taxonomy and Diversity of the Family Idiomarinaceae.</title>
        <authorList>
            <person name="Liu Y."/>
            <person name="Lai Q."/>
            <person name="Shao Z."/>
        </authorList>
    </citation>
    <scope>NUCLEOTIDE SEQUENCE [LARGE SCALE GENOMIC DNA]</scope>
    <source>
        <strain evidence="3">BH195</strain>
    </source>
</reference>
<protein>
    <recommendedName>
        <fullName evidence="1">UPF0434 protein CWI69_04765</fullName>
    </recommendedName>
</protein>
<name>A0A432Y234_9GAMM</name>
<evidence type="ECO:0000313" key="2">
    <source>
        <dbReference type="EMBL" id="RUO54991.1"/>
    </source>
</evidence>
<dbReference type="Proteomes" id="UP000287198">
    <property type="component" value="Unassembled WGS sequence"/>
</dbReference>
<gene>
    <name evidence="2" type="ORF">CWI69_04765</name>
</gene>
<dbReference type="HAMAP" id="MF_01187">
    <property type="entry name" value="UPF0434"/>
    <property type="match status" value="1"/>
</dbReference>
<organism evidence="2 3">
    <name type="scientific">Pseudidiomarina halophila</name>
    <dbReference type="NCBI Taxonomy" id="1449799"/>
    <lineage>
        <taxon>Bacteria</taxon>
        <taxon>Pseudomonadati</taxon>
        <taxon>Pseudomonadota</taxon>
        <taxon>Gammaproteobacteria</taxon>
        <taxon>Alteromonadales</taxon>
        <taxon>Idiomarinaceae</taxon>
        <taxon>Pseudidiomarina</taxon>
    </lineage>
</organism>
<proteinExistence type="inferred from homology"/>
<accession>A0A432Y234</accession>